<reference evidence="3" key="3">
    <citation type="submission" date="2015-06" db="UniProtKB">
        <authorList>
            <consortium name="EnsemblMetazoa"/>
        </authorList>
    </citation>
    <scope>IDENTIFICATION</scope>
</reference>
<feature type="domain" description="Glycolipid transfer protein" evidence="1">
    <location>
        <begin position="44"/>
        <end position="192"/>
    </location>
</feature>
<dbReference type="EnsemblMetazoa" id="CapteT189281">
    <property type="protein sequence ID" value="CapteP189281"/>
    <property type="gene ID" value="CapteG189281"/>
</dbReference>
<dbReference type="Gene3D" id="1.10.3520.10">
    <property type="entry name" value="Glycolipid transfer protein"/>
    <property type="match status" value="1"/>
</dbReference>
<dbReference type="OrthoDB" id="116883at2759"/>
<reference evidence="2 4" key="2">
    <citation type="journal article" date="2013" name="Nature">
        <title>Insights into bilaterian evolution from three spiralian genomes.</title>
        <authorList>
            <person name="Simakov O."/>
            <person name="Marletaz F."/>
            <person name="Cho S.J."/>
            <person name="Edsinger-Gonzales E."/>
            <person name="Havlak P."/>
            <person name="Hellsten U."/>
            <person name="Kuo D.H."/>
            <person name="Larsson T."/>
            <person name="Lv J."/>
            <person name="Arendt D."/>
            <person name="Savage R."/>
            <person name="Osoegawa K."/>
            <person name="de Jong P."/>
            <person name="Grimwood J."/>
            <person name="Chapman J.A."/>
            <person name="Shapiro H."/>
            <person name="Aerts A."/>
            <person name="Otillar R.P."/>
            <person name="Terry A.Y."/>
            <person name="Boore J.L."/>
            <person name="Grigoriev I.V."/>
            <person name="Lindberg D.R."/>
            <person name="Seaver E.C."/>
            <person name="Weisblat D.A."/>
            <person name="Putnam N.H."/>
            <person name="Rokhsar D.S."/>
        </authorList>
    </citation>
    <scope>NUCLEOTIDE SEQUENCE</scope>
    <source>
        <strain evidence="2 4">I ESC-2004</strain>
    </source>
</reference>
<dbReference type="PANTHER" id="PTHR10219:SF43">
    <property type="entry name" value="GLYCOLIPID TRANSFER PROTEIN DOMAIN-CONTAINING PROTEIN"/>
    <property type="match status" value="1"/>
</dbReference>
<name>R7URW1_CAPTE</name>
<evidence type="ECO:0000313" key="3">
    <source>
        <dbReference type="EnsemblMetazoa" id="CapteP189281"/>
    </source>
</evidence>
<evidence type="ECO:0000313" key="2">
    <source>
        <dbReference type="EMBL" id="ELU06647.1"/>
    </source>
</evidence>
<dbReference type="InterPro" id="IPR014830">
    <property type="entry name" value="Glycolipid_transfer_prot_dom"/>
</dbReference>
<protein>
    <recommendedName>
        <fullName evidence="1">Glycolipid transfer protein domain-containing protein</fullName>
    </recommendedName>
</protein>
<reference evidence="4" key="1">
    <citation type="submission" date="2012-12" db="EMBL/GenBank/DDBJ databases">
        <authorList>
            <person name="Hellsten U."/>
            <person name="Grimwood J."/>
            <person name="Chapman J.A."/>
            <person name="Shapiro H."/>
            <person name="Aerts A."/>
            <person name="Otillar R.P."/>
            <person name="Terry A.Y."/>
            <person name="Boore J.L."/>
            <person name="Simakov O."/>
            <person name="Marletaz F."/>
            <person name="Cho S.-J."/>
            <person name="Edsinger-Gonzales E."/>
            <person name="Havlak P."/>
            <person name="Kuo D.-H."/>
            <person name="Larsson T."/>
            <person name="Lv J."/>
            <person name="Arendt D."/>
            <person name="Savage R."/>
            <person name="Osoegawa K."/>
            <person name="de Jong P."/>
            <person name="Lindberg D.R."/>
            <person name="Seaver E.C."/>
            <person name="Weisblat D.A."/>
            <person name="Putnam N.H."/>
            <person name="Grigoriev I.V."/>
            <person name="Rokhsar D.S."/>
        </authorList>
    </citation>
    <scope>NUCLEOTIDE SEQUENCE</scope>
    <source>
        <strain evidence="4">I ESC-2004</strain>
    </source>
</reference>
<dbReference type="Proteomes" id="UP000014760">
    <property type="component" value="Unassembled WGS sequence"/>
</dbReference>
<accession>R7URW1</accession>
<keyword evidence="4" id="KW-1185">Reference proteome</keyword>
<dbReference type="PANTHER" id="PTHR10219">
    <property type="entry name" value="GLYCOLIPID TRANSFER PROTEIN-RELATED"/>
    <property type="match status" value="1"/>
</dbReference>
<dbReference type="SUPFAM" id="SSF110004">
    <property type="entry name" value="Glycolipid transfer protein, GLTP"/>
    <property type="match status" value="1"/>
</dbReference>
<dbReference type="GO" id="GO:1902387">
    <property type="term" value="F:ceramide 1-phosphate binding"/>
    <property type="evidence" value="ECO:0007669"/>
    <property type="project" value="TreeGrafter"/>
</dbReference>
<evidence type="ECO:0000313" key="4">
    <source>
        <dbReference type="Proteomes" id="UP000014760"/>
    </source>
</evidence>
<sequence>MPKFHHQHHHHDDIIEESTLDVDLIVVCLQNCVDARSDNEGRLATDHYLCAFNQLIRLFKVFGAGCFRPLKDLPRAVRALEFWRVSGTGAHYRRMSSMLQHERDGGGVHCGPLHLMSGTKALSHLDDALPYMAAFLQRLLLALSNQGRFSGSVKVKVYMDTLGKDRSLMRRTADKLALLRSPSASQMLEKIEQHCHGNKAALQVLRDLVEAMQQLHKETLKVVTDHGSQ</sequence>
<dbReference type="AlphaFoldDB" id="R7URW1"/>
<dbReference type="EMBL" id="KB300511">
    <property type="protein sequence ID" value="ELU06647.1"/>
    <property type="molecule type" value="Genomic_DNA"/>
</dbReference>
<proteinExistence type="predicted"/>
<dbReference type="GO" id="GO:0005829">
    <property type="term" value="C:cytosol"/>
    <property type="evidence" value="ECO:0007669"/>
    <property type="project" value="TreeGrafter"/>
</dbReference>
<dbReference type="HOGENOM" id="CLU_1210778_0_0_1"/>
<dbReference type="InterPro" id="IPR036497">
    <property type="entry name" value="GLTP_sf"/>
</dbReference>
<evidence type="ECO:0000259" key="1">
    <source>
        <dbReference type="Pfam" id="PF08718"/>
    </source>
</evidence>
<dbReference type="GO" id="GO:0016020">
    <property type="term" value="C:membrane"/>
    <property type="evidence" value="ECO:0007669"/>
    <property type="project" value="TreeGrafter"/>
</dbReference>
<dbReference type="GO" id="GO:1902388">
    <property type="term" value="F:ceramide 1-phosphate transfer activity"/>
    <property type="evidence" value="ECO:0007669"/>
    <property type="project" value="TreeGrafter"/>
</dbReference>
<organism evidence="2">
    <name type="scientific">Capitella teleta</name>
    <name type="common">Polychaete worm</name>
    <dbReference type="NCBI Taxonomy" id="283909"/>
    <lineage>
        <taxon>Eukaryota</taxon>
        <taxon>Metazoa</taxon>
        <taxon>Spiralia</taxon>
        <taxon>Lophotrochozoa</taxon>
        <taxon>Annelida</taxon>
        <taxon>Polychaeta</taxon>
        <taxon>Sedentaria</taxon>
        <taxon>Scolecida</taxon>
        <taxon>Capitellidae</taxon>
        <taxon>Capitella</taxon>
    </lineage>
</organism>
<gene>
    <name evidence="2" type="ORF">CAPTEDRAFT_189281</name>
</gene>
<dbReference type="EMBL" id="AMQN01001198">
    <property type="status" value="NOT_ANNOTATED_CDS"/>
    <property type="molecule type" value="Genomic_DNA"/>
</dbReference>
<dbReference type="Pfam" id="PF08718">
    <property type="entry name" value="GLTP"/>
    <property type="match status" value="1"/>
</dbReference>